<dbReference type="AlphaFoldDB" id="A0A4V1BJ59"/>
<feature type="domain" description="DUF1156" evidence="2">
    <location>
        <begin position="37"/>
        <end position="87"/>
    </location>
</feature>
<proteinExistence type="predicted"/>
<evidence type="ECO:0000259" key="2">
    <source>
        <dbReference type="Pfam" id="PF06634"/>
    </source>
</evidence>
<dbReference type="InterPro" id="IPR009537">
    <property type="entry name" value="DUF1156"/>
</dbReference>
<dbReference type="PROSITE" id="PS00092">
    <property type="entry name" value="N6_MTASE"/>
    <property type="match status" value="1"/>
</dbReference>
<dbReference type="GO" id="GO:0008168">
    <property type="term" value="F:methyltransferase activity"/>
    <property type="evidence" value="ECO:0007669"/>
    <property type="project" value="InterPro"/>
</dbReference>
<dbReference type="Pfam" id="PF06634">
    <property type="entry name" value="DUF1156"/>
    <property type="match status" value="1"/>
</dbReference>
<feature type="compositionally biased region" description="Acidic residues" evidence="1">
    <location>
        <begin position="994"/>
        <end position="1018"/>
    </location>
</feature>
<dbReference type="InterPro" id="IPR029063">
    <property type="entry name" value="SAM-dependent_MTases_sf"/>
</dbReference>
<dbReference type="GO" id="GO:0032259">
    <property type="term" value="P:methylation"/>
    <property type="evidence" value="ECO:0007669"/>
    <property type="project" value="InterPro"/>
</dbReference>
<dbReference type="InterPro" id="IPR002052">
    <property type="entry name" value="DNA_methylase_N6_adenine_CS"/>
</dbReference>
<dbReference type="KEGG" id="plia:E4191_10940"/>
<dbReference type="REBASE" id="310862">
    <property type="entry name" value="M.Psp2251ORF10940P"/>
</dbReference>
<dbReference type="GO" id="GO:0003676">
    <property type="term" value="F:nucleic acid binding"/>
    <property type="evidence" value="ECO:0007669"/>
    <property type="project" value="InterPro"/>
</dbReference>
<dbReference type="Gene3D" id="3.40.50.150">
    <property type="entry name" value="Vaccinia Virus protein VP39"/>
    <property type="match status" value="1"/>
</dbReference>
<dbReference type="Proteomes" id="UP000296374">
    <property type="component" value="Chromosome"/>
</dbReference>
<organism evidence="3 4">
    <name type="scientific">Paracoccus liaowanqingii</name>
    <dbReference type="NCBI Taxonomy" id="2560053"/>
    <lineage>
        <taxon>Bacteria</taxon>
        <taxon>Pseudomonadati</taxon>
        <taxon>Pseudomonadota</taxon>
        <taxon>Alphaproteobacteria</taxon>
        <taxon>Rhodobacterales</taxon>
        <taxon>Paracoccaceae</taxon>
        <taxon>Paracoccus</taxon>
    </lineage>
</organism>
<evidence type="ECO:0000256" key="1">
    <source>
        <dbReference type="SAM" id="MobiDB-lite"/>
    </source>
</evidence>
<reference evidence="4" key="1">
    <citation type="submission" date="2019-03" db="EMBL/GenBank/DDBJ databases">
        <authorList>
            <person name="Li J."/>
        </authorList>
    </citation>
    <scope>NUCLEOTIDE SEQUENCE [LARGE SCALE GENOMIC DNA]</scope>
    <source>
        <strain evidence="4">2251</strain>
    </source>
</reference>
<evidence type="ECO:0000313" key="3">
    <source>
        <dbReference type="EMBL" id="QBX35152.1"/>
    </source>
</evidence>
<accession>A0A4V1BJ59</accession>
<name>A0A4V1BJ59_9RHOB</name>
<gene>
    <name evidence="3" type="ORF">E4191_10940</name>
</gene>
<dbReference type="SUPFAM" id="SSF53335">
    <property type="entry name" value="S-adenosyl-L-methionine-dependent methyltransferases"/>
    <property type="match status" value="2"/>
</dbReference>
<feature type="region of interest" description="Disordered" evidence="1">
    <location>
        <begin position="989"/>
        <end position="1018"/>
    </location>
</feature>
<sequence>MGARAAHHYGSCELKLEGLQMPDENKAGRPRLLIEDWLPAAAIGVECIRERSTGQQPPDKRFHVWWARRPLVASRAAVLGSVLPANFPRETFERLLGFGRSGEEIVAIRELMNTGVEVPGGFGALRAFKAPIREKDVEAAHAAATRVWGHLPKVMDPMSGGGSIPLESARLGFPTFANEYNPVACSVLEATLDYPFRFGPKLADRARHWGRAWEKRVAERIGRFFPKEIGVNVQAYVFARTIPCPTTGHMTPLVPDWHVLKPKGGIPVAAQPVVDKDSGTWTTEIRPIGIGPNALSAPPTRTYARGKGISLFTNEVIPAEWIKAQAQAGRMGSALYAVALKTPQGLKFRSPQQSDFDALNAAEAQLKQWRGDWEARNLIPTEAYPEITTDARPRTYGMPRWVDMFSPRQLLGFGVLMEELQMLRSTMIEVDGEELGEAVVHLLAFAIDKFTNYNCMLASWHISHQVIRGIFDRHDFSFKLTFTEMAPVAASGGLAWAIDSSVSAYEELSRLPRAEKSASAEMTQGSATSLINLADHSLDAVVVDPPYSDNVQYSELADFFYVWLKRSQGHRRPEWFSSLLCENAEEAVKNDARFRAGAKKAKDASAAAQAHYQSLMTKVFSEAHRVLRKDGVLTVMFTHKKQEAWEALFASLIEAGFTITATWPVKTESEHSLHQAKKNAAQSTVILVARVRTAHAGTGYFDTAMQARIRAVAQGAAERLAAEGLNPVDQLVGSFGPAMEVFSAYDQVRTDTGEPVGVAAAIDIAADAVADWRIRQLAKGGLQGVEAEAQFALLCWATLGAAEFRFNEAKILGHAVGMDVAVLEQAGLIARKADNVNILSATERRRDAPLNDTEAQQLLFGWEPGRSKRVKKAESLKIHPRDPVFRTHIDRAQALALSYLDAGGGAGGIGAARSFATRHGIKPGDPTVRLIEALLNAAPPAVRREKNAVAQKFAEFRAWHAMLHALFGITPPDWSEKLPDQAFLDLFSRSAAASEEEPEDVEIEDEEDNEAEEDQDEQ</sequence>
<evidence type="ECO:0000313" key="4">
    <source>
        <dbReference type="Proteomes" id="UP000296374"/>
    </source>
</evidence>
<dbReference type="EMBL" id="CP038439">
    <property type="protein sequence ID" value="QBX35152.1"/>
    <property type="molecule type" value="Genomic_DNA"/>
</dbReference>
<protein>
    <submittedName>
        <fullName evidence="3">DUF1156 domain-containing protein</fullName>
    </submittedName>
</protein>